<dbReference type="EMBL" id="DF849382">
    <property type="protein sequence ID" value="GAT57060.1"/>
    <property type="molecule type" value="Genomic_DNA"/>
</dbReference>
<organism evidence="2 3">
    <name type="scientific">Mycena chlorophos</name>
    <name type="common">Agaric fungus</name>
    <name type="synonym">Agaricus chlorophos</name>
    <dbReference type="NCBI Taxonomy" id="658473"/>
    <lineage>
        <taxon>Eukaryota</taxon>
        <taxon>Fungi</taxon>
        <taxon>Dikarya</taxon>
        <taxon>Basidiomycota</taxon>
        <taxon>Agaricomycotina</taxon>
        <taxon>Agaricomycetes</taxon>
        <taxon>Agaricomycetidae</taxon>
        <taxon>Agaricales</taxon>
        <taxon>Marasmiineae</taxon>
        <taxon>Mycenaceae</taxon>
        <taxon>Mycena</taxon>
    </lineage>
</organism>
<feature type="compositionally biased region" description="Low complexity" evidence="1">
    <location>
        <begin position="9"/>
        <end position="24"/>
    </location>
</feature>
<reference evidence="2" key="1">
    <citation type="submission" date="2014-09" db="EMBL/GenBank/DDBJ databases">
        <title>Genome sequence of the luminous mushroom Mycena chlorophos for searching fungal bioluminescence genes.</title>
        <authorList>
            <person name="Tanaka Y."/>
            <person name="Kasuga D."/>
            <person name="Oba Y."/>
            <person name="Hase S."/>
            <person name="Sato K."/>
            <person name="Oba Y."/>
            <person name="Sakakibara Y."/>
        </authorList>
    </citation>
    <scope>NUCLEOTIDE SEQUENCE</scope>
</reference>
<keyword evidence="3" id="KW-1185">Reference proteome</keyword>
<evidence type="ECO:0000313" key="3">
    <source>
        <dbReference type="Proteomes" id="UP000815677"/>
    </source>
</evidence>
<feature type="region of interest" description="Disordered" evidence="1">
    <location>
        <begin position="1"/>
        <end position="52"/>
    </location>
</feature>
<accession>A0ABQ0M187</accession>
<name>A0ABQ0M187_MYCCL</name>
<sequence length="87" mass="9251">MSSHSSRRSGVIASATSSSLSSYSQKTAPSPVLPRIARSAAPTPSAEPEDPTLVISIVQRTVIVERMEPYGEKDLPVGPRVFKLSEA</sequence>
<evidence type="ECO:0000313" key="2">
    <source>
        <dbReference type="EMBL" id="GAT57060.1"/>
    </source>
</evidence>
<proteinExistence type="predicted"/>
<evidence type="ECO:0000256" key="1">
    <source>
        <dbReference type="SAM" id="MobiDB-lite"/>
    </source>
</evidence>
<dbReference type="Proteomes" id="UP000815677">
    <property type="component" value="Unassembled WGS sequence"/>
</dbReference>
<gene>
    <name evidence="2" type="ORF">MCHLO_13641</name>
</gene>
<protein>
    <submittedName>
        <fullName evidence="2">Uncharacterized protein</fullName>
    </submittedName>
</protein>